<reference evidence="5" key="1">
    <citation type="submission" date="2015-09" db="EMBL/GenBank/DDBJ databases">
        <authorList>
            <person name="Sai Rama Sridatta P."/>
        </authorList>
    </citation>
    <scope>NUCLEOTIDE SEQUENCE [LARGE SCALE GENOMIC DNA]</scope>
</reference>
<dbReference type="Proteomes" id="UP000314980">
    <property type="component" value="Unassembled WGS sequence"/>
</dbReference>
<dbReference type="SUPFAM" id="SSF50494">
    <property type="entry name" value="Trypsin-like serine proteases"/>
    <property type="match status" value="1"/>
</dbReference>
<feature type="region of interest" description="Disordered" evidence="2">
    <location>
        <begin position="88"/>
        <end position="110"/>
    </location>
</feature>
<dbReference type="PANTHER" id="PTHR24253">
    <property type="entry name" value="TRANSMEMBRANE PROTEASE SERINE"/>
    <property type="match status" value="1"/>
</dbReference>
<dbReference type="Pfam" id="PF00089">
    <property type="entry name" value="Trypsin"/>
    <property type="match status" value="1"/>
</dbReference>
<dbReference type="AlphaFoldDB" id="A0A4W6D1C9"/>
<dbReference type="InterPro" id="IPR043504">
    <property type="entry name" value="Peptidase_S1_PA_chymotrypsin"/>
</dbReference>
<sequence>VKKGRRTRQFSDLSAFGLTTARVKVNKLGGDASPGSWPWQAELREDGKYICVGSLINDQWVLTALHHPHSNCDTPVQYVYVSTTKSSTRRSSFNQTQSTDLNLFGKKQIN</sequence>
<dbReference type="Gene3D" id="2.40.10.10">
    <property type="entry name" value="Trypsin-like serine proteases"/>
    <property type="match status" value="1"/>
</dbReference>
<dbReference type="PANTHER" id="PTHR24253:SF153">
    <property type="entry name" value="SERINE PROTEASE HEPSIN"/>
    <property type="match status" value="1"/>
</dbReference>
<dbReference type="GO" id="GO:0004252">
    <property type="term" value="F:serine-type endopeptidase activity"/>
    <property type="evidence" value="ECO:0007669"/>
    <property type="project" value="InterPro"/>
</dbReference>
<dbReference type="Ensembl" id="ENSLCAT00010018949.1">
    <property type="protein sequence ID" value="ENSLCAP00010018546.1"/>
    <property type="gene ID" value="ENSLCAG00010008777.1"/>
</dbReference>
<keyword evidence="1" id="KW-1015">Disulfide bond</keyword>
<evidence type="ECO:0000313" key="5">
    <source>
        <dbReference type="Proteomes" id="UP000314980"/>
    </source>
</evidence>
<evidence type="ECO:0000256" key="2">
    <source>
        <dbReference type="SAM" id="MobiDB-lite"/>
    </source>
</evidence>
<evidence type="ECO:0000256" key="1">
    <source>
        <dbReference type="ARBA" id="ARBA00023157"/>
    </source>
</evidence>
<accession>A0A4W6D1C9</accession>
<dbReference type="InterPro" id="IPR009003">
    <property type="entry name" value="Peptidase_S1_PA"/>
</dbReference>
<reference evidence="4" key="3">
    <citation type="submission" date="2025-09" db="UniProtKB">
        <authorList>
            <consortium name="Ensembl"/>
        </authorList>
    </citation>
    <scope>IDENTIFICATION</scope>
</reference>
<dbReference type="GO" id="GO:0006508">
    <property type="term" value="P:proteolysis"/>
    <property type="evidence" value="ECO:0007669"/>
    <property type="project" value="InterPro"/>
</dbReference>
<dbReference type="InParanoid" id="A0A4W6D1C9"/>
<reference evidence="4" key="2">
    <citation type="submission" date="2025-08" db="UniProtKB">
        <authorList>
            <consortium name="Ensembl"/>
        </authorList>
    </citation>
    <scope>IDENTIFICATION</scope>
</reference>
<organism evidence="4 5">
    <name type="scientific">Lates calcarifer</name>
    <name type="common">Barramundi</name>
    <name type="synonym">Holocentrus calcarifer</name>
    <dbReference type="NCBI Taxonomy" id="8187"/>
    <lineage>
        <taxon>Eukaryota</taxon>
        <taxon>Metazoa</taxon>
        <taxon>Chordata</taxon>
        <taxon>Craniata</taxon>
        <taxon>Vertebrata</taxon>
        <taxon>Euteleostomi</taxon>
        <taxon>Actinopterygii</taxon>
        <taxon>Neopterygii</taxon>
        <taxon>Teleostei</taxon>
        <taxon>Neoteleostei</taxon>
        <taxon>Acanthomorphata</taxon>
        <taxon>Carangaria</taxon>
        <taxon>Carangaria incertae sedis</taxon>
        <taxon>Centropomidae</taxon>
        <taxon>Lates</taxon>
    </lineage>
</organism>
<name>A0A4W6D1C9_LATCA</name>
<dbReference type="InterPro" id="IPR001254">
    <property type="entry name" value="Trypsin_dom"/>
</dbReference>
<evidence type="ECO:0000259" key="3">
    <source>
        <dbReference type="Pfam" id="PF00089"/>
    </source>
</evidence>
<protein>
    <recommendedName>
        <fullName evidence="3">Peptidase S1 domain-containing protein</fullName>
    </recommendedName>
</protein>
<proteinExistence type="predicted"/>
<keyword evidence="5" id="KW-1185">Reference proteome</keyword>
<evidence type="ECO:0000313" key="4">
    <source>
        <dbReference type="Ensembl" id="ENSLCAP00010018546.1"/>
    </source>
</evidence>
<feature type="domain" description="Peptidase S1" evidence="3">
    <location>
        <begin position="31"/>
        <end position="75"/>
    </location>
</feature>